<comment type="similarity">
    <text evidence="1 3">Belongs to the UDP-glycosyltransferase family.</text>
</comment>
<evidence type="ECO:0000313" key="4">
    <source>
        <dbReference type="EMBL" id="TVU08049.1"/>
    </source>
</evidence>
<reference evidence="4 5" key="1">
    <citation type="journal article" date="2019" name="Sci. Rep.">
        <title>A high-quality genome of Eragrostis curvula grass provides insights into Poaceae evolution and supports new strategies to enhance forage quality.</title>
        <authorList>
            <person name="Carballo J."/>
            <person name="Santos B.A.C.M."/>
            <person name="Zappacosta D."/>
            <person name="Garbus I."/>
            <person name="Selva J.P."/>
            <person name="Gallo C.A."/>
            <person name="Diaz A."/>
            <person name="Albertini E."/>
            <person name="Caccamo M."/>
            <person name="Echenique V."/>
        </authorList>
    </citation>
    <scope>NUCLEOTIDE SEQUENCE [LARGE SCALE GENOMIC DNA]</scope>
    <source>
        <strain evidence="5">cv. Victoria</strain>
        <tissue evidence="4">Leaf</tissue>
    </source>
</reference>
<sequence length="130" mass="14297">MVVEWCHQVQVLSHKAVGCFITHCGWNSVLESVTSGVPMVGVPFMSDQRMNAQLVGHEWRVGVRAEADSCGVLRETEVRRCIDEVMGDGMVAAEVQRMAGKWKYVVAKAMATGGSSERNLLAYVQDARRG</sequence>
<dbReference type="EMBL" id="RWGY01000039">
    <property type="protein sequence ID" value="TVU08049.1"/>
    <property type="molecule type" value="Genomic_DNA"/>
</dbReference>
<evidence type="ECO:0000313" key="5">
    <source>
        <dbReference type="Proteomes" id="UP000324897"/>
    </source>
</evidence>
<keyword evidence="2 3" id="KW-0808">Transferase</keyword>
<dbReference type="Gene3D" id="3.40.50.2000">
    <property type="entry name" value="Glycogen Phosphorylase B"/>
    <property type="match status" value="1"/>
</dbReference>
<dbReference type="PANTHER" id="PTHR48045">
    <property type="entry name" value="UDP-GLYCOSYLTRANSFERASE 72B1"/>
    <property type="match status" value="1"/>
</dbReference>
<dbReference type="AlphaFoldDB" id="A0A5J9T9P6"/>
<comment type="caution">
    <text evidence="4">The sequence shown here is derived from an EMBL/GenBank/DDBJ whole genome shotgun (WGS) entry which is preliminary data.</text>
</comment>
<keyword evidence="5" id="KW-1185">Reference proteome</keyword>
<accession>A0A5J9T9P6</accession>
<keyword evidence="3" id="KW-0328">Glycosyltransferase</keyword>
<proteinExistence type="inferred from homology"/>
<dbReference type="Pfam" id="PF00201">
    <property type="entry name" value="UDPGT"/>
    <property type="match status" value="1"/>
</dbReference>
<name>A0A5J9T9P6_9POAL</name>
<dbReference type="GO" id="GO:0008194">
    <property type="term" value="F:UDP-glycosyltransferase activity"/>
    <property type="evidence" value="ECO:0007669"/>
    <property type="project" value="InterPro"/>
</dbReference>
<dbReference type="InterPro" id="IPR035595">
    <property type="entry name" value="UDP_glycos_trans_CS"/>
</dbReference>
<evidence type="ECO:0000256" key="1">
    <source>
        <dbReference type="ARBA" id="ARBA00009995"/>
    </source>
</evidence>
<protein>
    <submittedName>
        <fullName evidence="4">Uncharacterized protein</fullName>
    </submittedName>
</protein>
<dbReference type="CDD" id="cd03784">
    <property type="entry name" value="GT1_Gtf-like"/>
    <property type="match status" value="1"/>
</dbReference>
<dbReference type="PROSITE" id="PS00375">
    <property type="entry name" value="UDPGT"/>
    <property type="match status" value="1"/>
</dbReference>
<organism evidence="4 5">
    <name type="scientific">Eragrostis curvula</name>
    <name type="common">weeping love grass</name>
    <dbReference type="NCBI Taxonomy" id="38414"/>
    <lineage>
        <taxon>Eukaryota</taxon>
        <taxon>Viridiplantae</taxon>
        <taxon>Streptophyta</taxon>
        <taxon>Embryophyta</taxon>
        <taxon>Tracheophyta</taxon>
        <taxon>Spermatophyta</taxon>
        <taxon>Magnoliopsida</taxon>
        <taxon>Liliopsida</taxon>
        <taxon>Poales</taxon>
        <taxon>Poaceae</taxon>
        <taxon>PACMAD clade</taxon>
        <taxon>Chloridoideae</taxon>
        <taxon>Eragrostideae</taxon>
        <taxon>Eragrostidinae</taxon>
        <taxon>Eragrostis</taxon>
    </lineage>
</organism>
<gene>
    <name evidence="4" type="ORF">EJB05_41434</name>
</gene>
<dbReference type="SUPFAM" id="SSF53756">
    <property type="entry name" value="UDP-Glycosyltransferase/glycogen phosphorylase"/>
    <property type="match status" value="1"/>
</dbReference>
<dbReference type="Gramene" id="TVU08049">
    <property type="protein sequence ID" value="TVU08049"/>
    <property type="gene ID" value="EJB05_41434"/>
</dbReference>
<dbReference type="OrthoDB" id="784214at2759"/>
<dbReference type="InterPro" id="IPR002213">
    <property type="entry name" value="UDP_glucos_trans"/>
</dbReference>
<evidence type="ECO:0000256" key="2">
    <source>
        <dbReference type="ARBA" id="ARBA00022679"/>
    </source>
</evidence>
<feature type="non-terminal residue" evidence="4">
    <location>
        <position position="1"/>
    </location>
</feature>
<dbReference type="Proteomes" id="UP000324897">
    <property type="component" value="Chromosome 3"/>
</dbReference>
<evidence type="ECO:0000256" key="3">
    <source>
        <dbReference type="RuleBase" id="RU003718"/>
    </source>
</evidence>
<dbReference type="PANTHER" id="PTHR48045:SF34">
    <property type="entry name" value="ISOFLAVONE 7-O-GLUCOSYLTRANSFERASE 1-LIKE"/>
    <property type="match status" value="1"/>
</dbReference>